<keyword evidence="3" id="KW-1185">Reference proteome</keyword>
<name>A0A0C9Z9U5_9AGAM</name>
<evidence type="ECO:0000313" key="2">
    <source>
        <dbReference type="EMBL" id="KIK22759.1"/>
    </source>
</evidence>
<feature type="domain" description="Heterokaryon incompatibility" evidence="1">
    <location>
        <begin position="14"/>
        <end position="102"/>
    </location>
</feature>
<dbReference type="PANTHER" id="PTHR10622:SF10">
    <property type="entry name" value="HET DOMAIN-CONTAINING PROTEIN"/>
    <property type="match status" value="1"/>
</dbReference>
<reference evidence="2 3" key="1">
    <citation type="submission" date="2014-04" db="EMBL/GenBank/DDBJ databases">
        <authorList>
            <consortium name="DOE Joint Genome Institute"/>
            <person name="Kuo A."/>
            <person name="Kohler A."/>
            <person name="Costa M.D."/>
            <person name="Nagy L.G."/>
            <person name="Floudas D."/>
            <person name="Copeland A."/>
            <person name="Barry K.W."/>
            <person name="Cichocki N."/>
            <person name="Veneault-Fourrey C."/>
            <person name="LaButti K."/>
            <person name="Lindquist E.A."/>
            <person name="Lipzen A."/>
            <person name="Lundell T."/>
            <person name="Morin E."/>
            <person name="Murat C."/>
            <person name="Sun H."/>
            <person name="Tunlid A."/>
            <person name="Henrissat B."/>
            <person name="Grigoriev I.V."/>
            <person name="Hibbett D.S."/>
            <person name="Martin F."/>
            <person name="Nordberg H.P."/>
            <person name="Cantor M.N."/>
            <person name="Hua S.X."/>
        </authorList>
    </citation>
    <scope>NUCLEOTIDE SEQUENCE [LARGE SCALE GENOMIC DNA]</scope>
    <source>
        <strain evidence="2 3">441</strain>
    </source>
</reference>
<accession>A0A0C9Z9U5</accession>
<feature type="non-terminal residue" evidence="2">
    <location>
        <position position="240"/>
    </location>
</feature>
<evidence type="ECO:0000259" key="1">
    <source>
        <dbReference type="Pfam" id="PF06985"/>
    </source>
</evidence>
<dbReference type="HOGENOM" id="CLU_000288_138_0_1"/>
<dbReference type="OrthoDB" id="2691269at2759"/>
<protein>
    <recommendedName>
        <fullName evidence="1">Heterokaryon incompatibility domain-containing protein</fullName>
    </recommendedName>
</protein>
<proteinExistence type="predicted"/>
<sequence length="240" mass="27525">MELVHTTISRYFRFITLSHRWGKGEPSLRDVEGHRIYGMSVRGGIRKLQMFCNIAFERDYLWAWSDTCCIDKDCSAELQESIGAMFTWYRGSALTIVYLADVPDTGSFDGSEWFRCGWTLQELLAPNSILFYTQNWSLYKNLTSSNHKADVAVQRELERVTGINSRFPINFSPGMDEARLKLQWASSRRTTLPEDIAYSLFGIFNVHLPVLYGEPAENALGRLLAEIISQSEDISVLDWI</sequence>
<organism evidence="2 3">
    <name type="scientific">Pisolithus microcarpus 441</name>
    <dbReference type="NCBI Taxonomy" id="765257"/>
    <lineage>
        <taxon>Eukaryota</taxon>
        <taxon>Fungi</taxon>
        <taxon>Dikarya</taxon>
        <taxon>Basidiomycota</taxon>
        <taxon>Agaricomycotina</taxon>
        <taxon>Agaricomycetes</taxon>
        <taxon>Agaricomycetidae</taxon>
        <taxon>Boletales</taxon>
        <taxon>Sclerodermatineae</taxon>
        <taxon>Pisolithaceae</taxon>
        <taxon>Pisolithus</taxon>
    </lineage>
</organism>
<dbReference type="InterPro" id="IPR010730">
    <property type="entry name" value="HET"/>
</dbReference>
<evidence type="ECO:0000313" key="3">
    <source>
        <dbReference type="Proteomes" id="UP000054018"/>
    </source>
</evidence>
<dbReference type="Pfam" id="PF06985">
    <property type="entry name" value="HET"/>
    <property type="match status" value="1"/>
</dbReference>
<reference evidence="3" key="2">
    <citation type="submission" date="2015-01" db="EMBL/GenBank/DDBJ databases">
        <title>Evolutionary Origins and Diversification of the Mycorrhizal Mutualists.</title>
        <authorList>
            <consortium name="DOE Joint Genome Institute"/>
            <consortium name="Mycorrhizal Genomics Consortium"/>
            <person name="Kohler A."/>
            <person name="Kuo A."/>
            <person name="Nagy L.G."/>
            <person name="Floudas D."/>
            <person name="Copeland A."/>
            <person name="Barry K.W."/>
            <person name="Cichocki N."/>
            <person name="Veneault-Fourrey C."/>
            <person name="LaButti K."/>
            <person name="Lindquist E.A."/>
            <person name="Lipzen A."/>
            <person name="Lundell T."/>
            <person name="Morin E."/>
            <person name="Murat C."/>
            <person name="Riley R."/>
            <person name="Ohm R."/>
            <person name="Sun H."/>
            <person name="Tunlid A."/>
            <person name="Henrissat B."/>
            <person name="Grigoriev I.V."/>
            <person name="Hibbett D.S."/>
            <person name="Martin F."/>
        </authorList>
    </citation>
    <scope>NUCLEOTIDE SEQUENCE [LARGE SCALE GENOMIC DNA]</scope>
    <source>
        <strain evidence="3">441</strain>
    </source>
</reference>
<dbReference type="AlphaFoldDB" id="A0A0C9Z9U5"/>
<dbReference type="Proteomes" id="UP000054018">
    <property type="component" value="Unassembled WGS sequence"/>
</dbReference>
<dbReference type="EMBL" id="KN833736">
    <property type="protein sequence ID" value="KIK22759.1"/>
    <property type="molecule type" value="Genomic_DNA"/>
</dbReference>
<dbReference type="STRING" id="765257.A0A0C9Z9U5"/>
<dbReference type="PANTHER" id="PTHR10622">
    <property type="entry name" value="HET DOMAIN-CONTAINING PROTEIN"/>
    <property type="match status" value="1"/>
</dbReference>
<gene>
    <name evidence="2" type="ORF">PISMIDRAFT_101995</name>
</gene>